<evidence type="ECO:0000313" key="5">
    <source>
        <dbReference type="EMBL" id="OYQ44386.1"/>
    </source>
</evidence>
<sequence>MKIAVVVPAHNEEPFIGILINSLLAQTRQPDQVVVVSDHSTDNTVEAARYASQNHPNFTVIERKSSATHEPGSKVIRAFQEGLQQVEPDFDVIVKLDADLDLPPNYFYWLETVFKNPKVGIAGGQAAIEVNGSWEVERLTDNDHVRGAFKAYSKNCFEKIGGLKAAMGWDTVDELLAKFYGFDVIVNENLIVKHLKPTGFSYNKKAAKTQGEAFYSLGYGFLLTAIASLKLALRKKKPTLVFPYLTGFLAASLSAKAKLVTAEQARFIKSYRWKKIKQKLFG</sequence>
<dbReference type="RefSeq" id="WP_094486143.1">
    <property type="nucleotide sequence ID" value="NZ_NOXX01000191.1"/>
</dbReference>
<dbReference type="Gene3D" id="3.90.550.10">
    <property type="entry name" value="Spore Coat Polysaccharide Biosynthesis Protein SpsA, Chain A"/>
    <property type="match status" value="1"/>
</dbReference>
<evidence type="ECO:0000256" key="3">
    <source>
        <dbReference type="ARBA" id="ARBA00022679"/>
    </source>
</evidence>
<evidence type="ECO:0000259" key="4">
    <source>
        <dbReference type="Pfam" id="PF00535"/>
    </source>
</evidence>
<gene>
    <name evidence="5" type="ORF">CHX27_07485</name>
</gene>
<proteinExistence type="inferred from homology"/>
<name>A0A255ZSH6_9FLAO</name>
<accession>A0A255ZSH6</accession>
<keyword evidence="3 5" id="KW-0808">Transferase</keyword>
<dbReference type="CDD" id="cd06423">
    <property type="entry name" value="CESA_like"/>
    <property type="match status" value="1"/>
</dbReference>
<dbReference type="Proteomes" id="UP000216035">
    <property type="component" value="Unassembled WGS sequence"/>
</dbReference>
<organism evidence="5 6">
    <name type="scientific">Flavobacterium aurantiibacter</name>
    <dbReference type="NCBI Taxonomy" id="2023067"/>
    <lineage>
        <taxon>Bacteria</taxon>
        <taxon>Pseudomonadati</taxon>
        <taxon>Bacteroidota</taxon>
        <taxon>Flavobacteriia</taxon>
        <taxon>Flavobacteriales</taxon>
        <taxon>Flavobacteriaceae</taxon>
        <taxon>Flavobacterium</taxon>
    </lineage>
</organism>
<dbReference type="AlphaFoldDB" id="A0A255ZSH6"/>
<feature type="domain" description="Glycosyltransferase 2-like" evidence="4">
    <location>
        <begin position="5"/>
        <end position="137"/>
    </location>
</feature>
<reference evidence="5 6" key="1">
    <citation type="submission" date="2017-07" db="EMBL/GenBank/DDBJ databases">
        <title>Flavobacterium cyanobacteriorum sp. nov., isolated from cyanobacterial aggregates in a eutrophic lake.</title>
        <authorList>
            <person name="Cai H."/>
        </authorList>
    </citation>
    <scope>NUCLEOTIDE SEQUENCE [LARGE SCALE GENOMIC DNA]</scope>
    <source>
        <strain evidence="5 6">TH167</strain>
    </source>
</reference>
<dbReference type="InterPro" id="IPR001173">
    <property type="entry name" value="Glyco_trans_2-like"/>
</dbReference>
<evidence type="ECO:0000256" key="1">
    <source>
        <dbReference type="ARBA" id="ARBA00006739"/>
    </source>
</evidence>
<dbReference type="Pfam" id="PF00535">
    <property type="entry name" value="Glycos_transf_2"/>
    <property type="match status" value="1"/>
</dbReference>
<evidence type="ECO:0000313" key="6">
    <source>
        <dbReference type="Proteomes" id="UP000216035"/>
    </source>
</evidence>
<dbReference type="SUPFAM" id="SSF53448">
    <property type="entry name" value="Nucleotide-diphospho-sugar transferases"/>
    <property type="match status" value="1"/>
</dbReference>
<protein>
    <submittedName>
        <fullName evidence="5">Glycosyl transferase family 2</fullName>
    </submittedName>
</protein>
<keyword evidence="2" id="KW-0328">Glycosyltransferase</keyword>
<dbReference type="PANTHER" id="PTHR43630:SF1">
    <property type="entry name" value="POLY-BETA-1,6-N-ACETYL-D-GLUCOSAMINE SYNTHASE"/>
    <property type="match status" value="1"/>
</dbReference>
<dbReference type="EMBL" id="NOXX01000191">
    <property type="protein sequence ID" value="OYQ44386.1"/>
    <property type="molecule type" value="Genomic_DNA"/>
</dbReference>
<dbReference type="InterPro" id="IPR029044">
    <property type="entry name" value="Nucleotide-diphossugar_trans"/>
</dbReference>
<comment type="caution">
    <text evidence="5">The sequence shown here is derived from an EMBL/GenBank/DDBJ whole genome shotgun (WGS) entry which is preliminary data.</text>
</comment>
<dbReference type="OrthoDB" id="1142396at2"/>
<dbReference type="PANTHER" id="PTHR43630">
    <property type="entry name" value="POLY-BETA-1,6-N-ACETYL-D-GLUCOSAMINE SYNTHASE"/>
    <property type="match status" value="1"/>
</dbReference>
<comment type="similarity">
    <text evidence="1">Belongs to the glycosyltransferase 2 family.</text>
</comment>
<evidence type="ECO:0000256" key="2">
    <source>
        <dbReference type="ARBA" id="ARBA00022676"/>
    </source>
</evidence>
<dbReference type="GO" id="GO:0016757">
    <property type="term" value="F:glycosyltransferase activity"/>
    <property type="evidence" value="ECO:0007669"/>
    <property type="project" value="UniProtKB-KW"/>
</dbReference>
<keyword evidence="6" id="KW-1185">Reference proteome</keyword>